<keyword evidence="4 9" id="KW-0418">Kinase</keyword>
<dbReference type="PANTHER" id="PTHR24055">
    <property type="entry name" value="MITOGEN-ACTIVATED PROTEIN KINASE"/>
    <property type="match status" value="1"/>
</dbReference>
<feature type="compositionally biased region" description="Polar residues" evidence="7">
    <location>
        <begin position="419"/>
        <end position="429"/>
    </location>
</feature>
<dbReference type="FunFam" id="1.10.510.10:FF:000624">
    <property type="entry name" value="Mitogen-activated protein kinase"/>
    <property type="match status" value="1"/>
</dbReference>
<comment type="caution">
    <text evidence="9">The sequence shown here is derived from an EMBL/GenBank/DDBJ whole genome shotgun (WGS) entry which is preliminary data.</text>
</comment>
<dbReference type="GO" id="GO:0004674">
    <property type="term" value="F:protein serine/threonine kinase activity"/>
    <property type="evidence" value="ECO:0007669"/>
    <property type="project" value="UniProtKB-KW"/>
</dbReference>
<keyword evidence="2" id="KW-0808">Transferase</keyword>
<proteinExistence type="predicted"/>
<dbReference type="EMBL" id="ASPP01005385">
    <property type="protein sequence ID" value="ETO30642.1"/>
    <property type="molecule type" value="Genomic_DNA"/>
</dbReference>
<feature type="compositionally biased region" description="Polar residues" evidence="7">
    <location>
        <begin position="476"/>
        <end position="491"/>
    </location>
</feature>
<evidence type="ECO:0000313" key="9">
    <source>
        <dbReference type="EMBL" id="ETO30642.1"/>
    </source>
</evidence>
<dbReference type="OrthoDB" id="192887at2759"/>
<dbReference type="Gene3D" id="3.30.200.20">
    <property type="entry name" value="Phosphorylase Kinase, domain 1"/>
    <property type="match status" value="1"/>
</dbReference>
<feature type="domain" description="Protein kinase" evidence="8">
    <location>
        <begin position="13"/>
        <end position="285"/>
    </location>
</feature>
<dbReference type="AlphaFoldDB" id="X6NZD1"/>
<dbReference type="Pfam" id="PF00069">
    <property type="entry name" value="Pkinase"/>
    <property type="match status" value="2"/>
</dbReference>
<evidence type="ECO:0000256" key="6">
    <source>
        <dbReference type="PROSITE-ProRule" id="PRU10141"/>
    </source>
</evidence>
<evidence type="ECO:0000256" key="3">
    <source>
        <dbReference type="ARBA" id="ARBA00022741"/>
    </source>
</evidence>
<reference evidence="9 10" key="1">
    <citation type="journal article" date="2013" name="Curr. Biol.">
        <title>The Genome of the Foraminiferan Reticulomyxa filosa.</title>
        <authorList>
            <person name="Glockner G."/>
            <person name="Hulsmann N."/>
            <person name="Schleicher M."/>
            <person name="Noegel A.A."/>
            <person name="Eichinger L."/>
            <person name="Gallinger C."/>
            <person name="Pawlowski J."/>
            <person name="Sierra R."/>
            <person name="Euteneuer U."/>
            <person name="Pillet L."/>
            <person name="Moustafa A."/>
            <person name="Platzer M."/>
            <person name="Groth M."/>
            <person name="Szafranski K."/>
            <person name="Schliwa M."/>
        </authorList>
    </citation>
    <scope>NUCLEOTIDE SEQUENCE [LARGE SCALE GENOMIC DNA]</scope>
</reference>
<protein>
    <submittedName>
        <fullName evidence="9">Protein kinase</fullName>
    </submittedName>
</protein>
<dbReference type="Gene3D" id="1.10.510.10">
    <property type="entry name" value="Transferase(Phosphotransferase) domain 1"/>
    <property type="match status" value="1"/>
</dbReference>
<dbReference type="InterPro" id="IPR017441">
    <property type="entry name" value="Protein_kinase_ATP_BS"/>
</dbReference>
<feature type="region of interest" description="Disordered" evidence="7">
    <location>
        <begin position="419"/>
        <end position="491"/>
    </location>
</feature>
<dbReference type="InterPro" id="IPR000719">
    <property type="entry name" value="Prot_kinase_dom"/>
</dbReference>
<gene>
    <name evidence="9" type="ORF">RFI_06477</name>
</gene>
<dbReference type="PROSITE" id="PS50011">
    <property type="entry name" value="PROTEIN_KINASE_DOM"/>
    <property type="match status" value="1"/>
</dbReference>
<evidence type="ECO:0000313" key="10">
    <source>
        <dbReference type="Proteomes" id="UP000023152"/>
    </source>
</evidence>
<evidence type="ECO:0000256" key="2">
    <source>
        <dbReference type="ARBA" id="ARBA00022679"/>
    </source>
</evidence>
<dbReference type="Proteomes" id="UP000023152">
    <property type="component" value="Unassembled WGS sequence"/>
</dbReference>
<dbReference type="SUPFAM" id="SSF56112">
    <property type="entry name" value="Protein kinase-like (PK-like)"/>
    <property type="match status" value="1"/>
</dbReference>
<sequence length="548" mass="63144">MSEDIEKHILKKYELITRLGRGAYGIVWKAKNRKTGDIVALKKIFDAFHNATDAQRTFREVMFLKQLKHDNVIKLYQCYKANNDRDLYLTFEHMETDLHAVIRANILQDIHKKYILIKLLSPSNLLVNSECLVKVCDFGLARSLHESNNRGSTLVLTDYVATRWYRSPEILLGSNQYTFGVDMWSIGCILGELLGSKPMFPGTSTINQLDRIVEVIGYPTKKEIAAVRSSLASNILESVKKVKTKTLSDLYPRADPEALNLLFKFLQFDPANRLNATDALAHPYLAQFHNGALEPEAEHVISIQIDDNTKFTVEEYREELYRFIYNEDQKKRDSTKEKSNQIFEQKDNISSSYRVCPSPTVHKTTEDIMQNRTHQSHLTQQKILHRRYSQKKNGINLIKKDDCSDDSNNSHHLNQLSVTLNESSTTENQSLKKKSNKPLKKKFHKNIPTDSIGLKTSTQPKMYRHSRYSTQHKKNQYNQSIPNQKRKNSTGMVRSNSNYMLHKNKKNEDIIVETKGASTMKNSQSTASLSTKYKSKYSIFPTLKHVKT</sequence>
<feature type="compositionally biased region" description="Basic residues" evidence="7">
    <location>
        <begin position="431"/>
        <end position="445"/>
    </location>
</feature>
<keyword evidence="3 6" id="KW-0547">Nucleotide-binding</keyword>
<feature type="binding site" evidence="6">
    <location>
        <position position="42"/>
    </location>
    <ligand>
        <name>ATP</name>
        <dbReference type="ChEBI" id="CHEBI:30616"/>
    </ligand>
</feature>
<evidence type="ECO:0000259" key="8">
    <source>
        <dbReference type="PROSITE" id="PS50011"/>
    </source>
</evidence>
<evidence type="ECO:0000256" key="1">
    <source>
        <dbReference type="ARBA" id="ARBA00022527"/>
    </source>
</evidence>
<evidence type="ECO:0000256" key="5">
    <source>
        <dbReference type="ARBA" id="ARBA00022840"/>
    </source>
</evidence>
<dbReference type="InterPro" id="IPR011009">
    <property type="entry name" value="Kinase-like_dom_sf"/>
</dbReference>
<evidence type="ECO:0000256" key="4">
    <source>
        <dbReference type="ARBA" id="ARBA00022777"/>
    </source>
</evidence>
<feature type="compositionally biased region" description="Basic residues" evidence="7">
    <location>
        <begin position="462"/>
        <end position="475"/>
    </location>
</feature>
<keyword evidence="1" id="KW-0723">Serine/threonine-protein kinase</keyword>
<keyword evidence="10" id="KW-1185">Reference proteome</keyword>
<dbReference type="FunFam" id="3.30.200.20:FF:001058">
    <property type="entry name" value="Mitogen-activated protein kinase"/>
    <property type="match status" value="1"/>
</dbReference>
<evidence type="ECO:0000256" key="7">
    <source>
        <dbReference type="SAM" id="MobiDB-lite"/>
    </source>
</evidence>
<dbReference type="PROSITE" id="PS00107">
    <property type="entry name" value="PROTEIN_KINASE_ATP"/>
    <property type="match status" value="1"/>
</dbReference>
<dbReference type="CDD" id="cd07852">
    <property type="entry name" value="STKc_MAPK15-like"/>
    <property type="match status" value="1"/>
</dbReference>
<accession>X6NZD1</accession>
<keyword evidence="5 6" id="KW-0067">ATP-binding</keyword>
<organism evidence="9 10">
    <name type="scientific">Reticulomyxa filosa</name>
    <dbReference type="NCBI Taxonomy" id="46433"/>
    <lineage>
        <taxon>Eukaryota</taxon>
        <taxon>Sar</taxon>
        <taxon>Rhizaria</taxon>
        <taxon>Retaria</taxon>
        <taxon>Foraminifera</taxon>
        <taxon>Monothalamids</taxon>
        <taxon>Reticulomyxidae</taxon>
        <taxon>Reticulomyxa</taxon>
    </lineage>
</organism>
<dbReference type="InterPro" id="IPR050117">
    <property type="entry name" value="MAPK"/>
</dbReference>
<name>X6NZD1_RETFI</name>
<dbReference type="GO" id="GO:0005524">
    <property type="term" value="F:ATP binding"/>
    <property type="evidence" value="ECO:0007669"/>
    <property type="project" value="UniProtKB-UniRule"/>
</dbReference>